<feature type="transmembrane region" description="Helical" evidence="1">
    <location>
        <begin position="6"/>
        <end position="26"/>
    </location>
</feature>
<evidence type="ECO:0000256" key="1">
    <source>
        <dbReference type="SAM" id="Phobius"/>
    </source>
</evidence>
<keyword evidence="1" id="KW-1133">Transmembrane helix</keyword>
<name>A0A0G9KPT0_9BACT</name>
<dbReference type="RefSeq" id="WP_046998564.1">
    <property type="nucleotide sequence ID" value="NZ_JAIW01000059.1"/>
</dbReference>
<dbReference type="PATRIC" id="fig|1447263.3.peg.1659"/>
<evidence type="ECO:0000313" key="2">
    <source>
        <dbReference type="EMBL" id="KLE08579.1"/>
    </source>
</evidence>
<organism evidence="2 3">
    <name type="scientific">Aliarcobacter butzleri L355</name>
    <dbReference type="NCBI Taxonomy" id="1447263"/>
    <lineage>
        <taxon>Bacteria</taxon>
        <taxon>Pseudomonadati</taxon>
        <taxon>Campylobacterota</taxon>
        <taxon>Epsilonproteobacteria</taxon>
        <taxon>Campylobacterales</taxon>
        <taxon>Arcobacteraceae</taxon>
        <taxon>Aliarcobacter</taxon>
    </lineage>
</organism>
<proteinExistence type="predicted"/>
<reference evidence="2 3" key="1">
    <citation type="submission" date="2014-01" db="EMBL/GenBank/DDBJ databases">
        <title>Development of a Comparative Genomic Fingerprinting Assay for High Resolution Genotyping of Arcobacter butzleri.</title>
        <authorList>
            <person name="Webb A.L."/>
            <person name="Inglis G.D."/>
            <person name="Kruczkiewicz P."/>
            <person name="Selinger L.B."/>
            <person name="Taboada E.N."/>
        </authorList>
    </citation>
    <scope>NUCLEOTIDE SEQUENCE [LARGE SCALE GENOMIC DNA]</scope>
    <source>
        <strain evidence="2 3">L355</strain>
    </source>
</reference>
<keyword evidence="1" id="KW-0812">Transmembrane</keyword>
<dbReference type="Proteomes" id="UP000035154">
    <property type="component" value="Unassembled WGS sequence"/>
</dbReference>
<protein>
    <submittedName>
        <fullName evidence="2">Uncharacterized protein</fullName>
    </submittedName>
</protein>
<gene>
    <name evidence="2" type="ORF">AF80_08525</name>
</gene>
<sequence>MDFEYLKIVLSVIIAVIGWIIAHYFTSKRDVSNKKREIRLNYLIEVYLILTNDLTERGNIDSKKAEIIEKIISQVQLLGSKKQVELVKTLADSIGKGEIIEYDTLINSLRDDLRKELELEKIEGNVHWARFNI</sequence>
<evidence type="ECO:0000313" key="3">
    <source>
        <dbReference type="Proteomes" id="UP000035154"/>
    </source>
</evidence>
<dbReference type="EMBL" id="JAIW01000059">
    <property type="protein sequence ID" value="KLE08579.1"/>
    <property type="molecule type" value="Genomic_DNA"/>
</dbReference>
<comment type="caution">
    <text evidence="2">The sequence shown here is derived from an EMBL/GenBank/DDBJ whole genome shotgun (WGS) entry which is preliminary data.</text>
</comment>
<keyword evidence="1" id="KW-0472">Membrane</keyword>
<dbReference type="AlphaFoldDB" id="A0A0G9KPT0"/>
<accession>A0A0G9KPT0</accession>